<feature type="region of interest" description="Disordered" evidence="1">
    <location>
        <begin position="72"/>
        <end position="112"/>
    </location>
</feature>
<protein>
    <recommendedName>
        <fullName evidence="4">Ubiquitin-like domain-containing protein</fullName>
    </recommendedName>
</protein>
<evidence type="ECO:0000313" key="2">
    <source>
        <dbReference type="EMBL" id="KAK0957966.1"/>
    </source>
</evidence>
<gene>
    <name evidence="2" type="ORF">LTR91_021588</name>
</gene>
<evidence type="ECO:0000256" key="1">
    <source>
        <dbReference type="SAM" id="MobiDB-lite"/>
    </source>
</evidence>
<keyword evidence="3" id="KW-1185">Reference proteome</keyword>
<organism evidence="2 3">
    <name type="scientific">Friedmanniomyces endolithicus</name>
    <dbReference type="NCBI Taxonomy" id="329885"/>
    <lineage>
        <taxon>Eukaryota</taxon>
        <taxon>Fungi</taxon>
        <taxon>Dikarya</taxon>
        <taxon>Ascomycota</taxon>
        <taxon>Pezizomycotina</taxon>
        <taxon>Dothideomycetes</taxon>
        <taxon>Dothideomycetidae</taxon>
        <taxon>Mycosphaerellales</taxon>
        <taxon>Teratosphaeriaceae</taxon>
        <taxon>Friedmanniomyces</taxon>
    </lineage>
</organism>
<reference evidence="2" key="1">
    <citation type="submission" date="2023-06" db="EMBL/GenBank/DDBJ databases">
        <title>Black Yeasts Isolated from many extreme environments.</title>
        <authorList>
            <person name="Coleine C."/>
            <person name="Stajich J.E."/>
            <person name="Selbmann L."/>
        </authorList>
    </citation>
    <scope>NUCLEOTIDE SEQUENCE</scope>
    <source>
        <strain evidence="2">CCFEE 5200</strain>
    </source>
</reference>
<name>A0AAN6K030_9PEZI</name>
<dbReference type="Proteomes" id="UP001175353">
    <property type="component" value="Unassembled WGS sequence"/>
</dbReference>
<dbReference type="EMBL" id="JAUJLE010000390">
    <property type="protein sequence ID" value="KAK0957966.1"/>
    <property type="molecule type" value="Genomic_DNA"/>
</dbReference>
<evidence type="ECO:0008006" key="4">
    <source>
        <dbReference type="Google" id="ProtNLM"/>
    </source>
</evidence>
<sequence length="487" mass="53718">MGASFTVSLPLEMVADIQRSRGLEKALQKLSLTEAPEDRAVYDMARLVVHKIKALSDVPAPKSLVTTESVTVYSNEDATPDPSVRSTTTFSGTQNSAARPSSAPADPFVPVSKSDTCDPDLPVAGAKRSSPPLDEAIHITIIDHAMGEKQDMVAYPEDTFVTVTQRYTSMVGRAYHNMSFSFEDGNKIPLYALGCDRFQAERVCEDADCALSLRALGITNQRRNMIHACEGTIDITVSNPTDLSSHDEIFGFPVATQFGKLARVYAGRIGIDVYELKFSTLCDNVEWEIHSDLWRQSLHQLDISDGDTITVKPNTDDSHDMTFTLRYAMHKTTSITLASTETVSTLDRMVDRSSLGAKHVYFDLEGYVFSARSQGNSAIEGVFVTNGVVLDVRPYKWTRQTPTDQADSYTREDYADDDTGLNRSPGSFIRQTQAEVSQYSNSGVVAESGNARCVSPDSDTPRIFQDYARDVDPMVKWQQSQLASDTE</sequence>
<evidence type="ECO:0000313" key="3">
    <source>
        <dbReference type="Proteomes" id="UP001175353"/>
    </source>
</evidence>
<comment type="caution">
    <text evidence="2">The sequence shown here is derived from an EMBL/GenBank/DDBJ whole genome shotgun (WGS) entry which is preliminary data.</text>
</comment>
<feature type="compositionally biased region" description="Low complexity" evidence="1">
    <location>
        <begin position="96"/>
        <end position="106"/>
    </location>
</feature>
<feature type="region of interest" description="Disordered" evidence="1">
    <location>
        <begin position="401"/>
        <end position="423"/>
    </location>
</feature>
<proteinExistence type="predicted"/>
<dbReference type="AlphaFoldDB" id="A0AAN6K030"/>
<feature type="compositionally biased region" description="Polar residues" evidence="1">
    <location>
        <begin position="84"/>
        <end position="95"/>
    </location>
</feature>
<accession>A0AAN6K030</accession>